<organism evidence="6 7">
    <name type="scientific">Floridaenema aerugineum BLCC-F46</name>
    <dbReference type="NCBI Taxonomy" id="3153654"/>
    <lineage>
        <taxon>Bacteria</taxon>
        <taxon>Bacillati</taxon>
        <taxon>Cyanobacteriota</taxon>
        <taxon>Cyanophyceae</taxon>
        <taxon>Oscillatoriophycideae</taxon>
        <taxon>Aerosakkonematales</taxon>
        <taxon>Aerosakkonemataceae</taxon>
        <taxon>Floridanema</taxon>
        <taxon>Floridanema aerugineum</taxon>
    </lineage>
</organism>
<gene>
    <name evidence="6" type="ORF">ACE1CC_05650</name>
</gene>
<dbReference type="EMBL" id="JBHFNQ010000048">
    <property type="protein sequence ID" value="MFB2876358.1"/>
    <property type="molecule type" value="Genomic_DNA"/>
</dbReference>
<accession>A0ABV4X2B7</accession>
<reference evidence="6 7" key="1">
    <citation type="submission" date="2024-09" db="EMBL/GenBank/DDBJ databases">
        <title>Floridaenema gen nov. (Aerosakkonemataceae, Aerosakkonematales ord. nov., Cyanobacteria) from benthic tropical and subtropical fresh waters, with the description of four new species.</title>
        <authorList>
            <person name="Moretto J.A."/>
            <person name="Berthold D.E."/>
            <person name="Lefler F.W."/>
            <person name="Huang I.-S."/>
            <person name="Laughinghouse H. IV."/>
        </authorList>
    </citation>
    <scope>NUCLEOTIDE SEQUENCE [LARGE SCALE GENOMIC DNA]</scope>
    <source>
        <strain evidence="6 7">BLCC-F46</strain>
    </source>
</reference>
<dbReference type="RefSeq" id="WP_413269495.1">
    <property type="nucleotide sequence ID" value="NZ_JBHFNQ010000048.1"/>
</dbReference>
<feature type="transmembrane region" description="Helical" evidence="5">
    <location>
        <begin position="38"/>
        <end position="55"/>
    </location>
</feature>
<dbReference type="InterPro" id="IPR003810">
    <property type="entry name" value="Mntp/YtaF"/>
</dbReference>
<protein>
    <recommendedName>
        <fullName evidence="8">GDT1 family protein</fullName>
    </recommendedName>
</protein>
<evidence type="ECO:0008006" key="8">
    <source>
        <dbReference type="Google" id="ProtNLM"/>
    </source>
</evidence>
<dbReference type="PANTHER" id="PTHR35529">
    <property type="entry name" value="MANGANESE EFFLUX PUMP MNTP-RELATED"/>
    <property type="match status" value="1"/>
</dbReference>
<keyword evidence="4 5" id="KW-0472">Membrane</keyword>
<dbReference type="PANTHER" id="PTHR35529:SF2">
    <property type="entry name" value="SPORULATION PROTEIN YTAF-RELATED"/>
    <property type="match status" value="1"/>
</dbReference>
<evidence type="ECO:0000313" key="6">
    <source>
        <dbReference type="EMBL" id="MFB2876358.1"/>
    </source>
</evidence>
<evidence type="ECO:0000256" key="3">
    <source>
        <dbReference type="ARBA" id="ARBA00022989"/>
    </source>
</evidence>
<feature type="transmembrane region" description="Helical" evidence="5">
    <location>
        <begin position="159"/>
        <end position="178"/>
    </location>
</feature>
<name>A0ABV4X2B7_9CYAN</name>
<keyword evidence="7" id="KW-1185">Reference proteome</keyword>
<comment type="caution">
    <text evidence="6">The sequence shown here is derived from an EMBL/GenBank/DDBJ whole genome shotgun (WGS) entry which is preliminary data.</text>
</comment>
<proteinExistence type="predicted"/>
<feature type="transmembrane region" description="Helical" evidence="5">
    <location>
        <begin position="6"/>
        <end position="26"/>
    </location>
</feature>
<evidence type="ECO:0000256" key="2">
    <source>
        <dbReference type="ARBA" id="ARBA00022692"/>
    </source>
</evidence>
<keyword evidence="1" id="KW-1003">Cell membrane</keyword>
<feature type="transmembrane region" description="Helical" evidence="5">
    <location>
        <begin position="184"/>
        <end position="203"/>
    </location>
</feature>
<evidence type="ECO:0000256" key="5">
    <source>
        <dbReference type="SAM" id="Phobius"/>
    </source>
</evidence>
<feature type="transmembrane region" description="Helical" evidence="5">
    <location>
        <begin position="215"/>
        <end position="234"/>
    </location>
</feature>
<feature type="transmembrane region" description="Helical" evidence="5">
    <location>
        <begin position="67"/>
        <end position="87"/>
    </location>
</feature>
<keyword evidence="2 5" id="KW-0812">Transmembrane</keyword>
<keyword evidence="3 5" id="KW-1133">Transmembrane helix</keyword>
<evidence type="ECO:0000256" key="4">
    <source>
        <dbReference type="ARBA" id="ARBA00023136"/>
    </source>
</evidence>
<evidence type="ECO:0000256" key="1">
    <source>
        <dbReference type="ARBA" id="ARBA00022475"/>
    </source>
</evidence>
<dbReference type="Proteomes" id="UP001576774">
    <property type="component" value="Unassembled WGS sequence"/>
</dbReference>
<evidence type="ECO:0000313" key="7">
    <source>
        <dbReference type="Proteomes" id="UP001576774"/>
    </source>
</evidence>
<sequence length="236" mass="25225">MSESFGTLILALAASVDNFAIGTAYGNENIRIGNRTNGFIALVSGLGTFLSMSVGKEISSYLTPVQASHLGSSALVVAGVWGLWAIVQREKKRVRRLVFLRQELEAGLANTTNISASKITNLEDESDKFLEELAYENFLEHPEKADRDRSGYIDINESITLAFGLSVNNLAIGIGGGISAYSAIGITGLVILFSFLGLALGYILGHRLSVKMPGLWAGMLSGGMVILTGVYVFLTQ</sequence>